<sequence>MTQPAADRRVPHVPNRIPNTREPGPNSNRETAAPRVLIADDEELIRTGFRLILTSRGIEVIGEAADGVQAVAEAERLRPDVLLMDIRMPRLDGLEAAKRVLRLLPHCRVLMLTTFDLDRYVYAALAAGASGFLLKDVTAAHLAAAVRLVNTGDALLAPSITRRLVERYATTHEADQAGPARHPATAPTAPRTASIHRDLAALTPREREVLALMGRGLSNTELAEALTLSEATVKTHVARIFAKLALRDRAQAVVLAYETGLVTPGSSTAE</sequence>
<dbReference type="InterPro" id="IPR058245">
    <property type="entry name" value="NreC/VraR/RcsB-like_REC"/>
</dbReference>
<dbReference type="EMBL" id="BAAAVM010000078">
    <property type="protein sequence ID" value="GAA3154514.1"/>
    <property type="molecule type" value="Genomic_DNA"/>
</dbReference>
<feature type="compositionally biased region" description="Basic and acidic residues" evidence="6">
    <location>
        <begin position="1"/>
        <end position="10"/>
    </location>
</feature>
<dbReference type="Pfam" id="PF00072">
    <property type="entry name" value="Response_reg"/>
    <property type="match status" value="1"/>
</dbReference>
<dbReference type="PROSITE" id="PS50110">
    <property type="entry name" value="RESPONSE_REGULATORY"/>
    <property type="match status" value="1"/>
</dbReference>
<evidence type="ECO:0000256" key="5">
    <source>
        <dbReference type="PROSITE-ProRule" id="PRU00169"/>
    </source>
</evidence>
<feature type="domain" description="Response regulatory" evidence="8">
    <location>
        <begin position="35"/>
        <end position="150"/>
    </location>
</feature>
<keyword evidence="10" id="KW-1185">Reference proteome</keyword>
<dbReference type="InterPro" id="IPR039420">
    <property type="entry name" value="WalR-like"/>
</dbReference>
<dbReference type="PANTHER" id="PTHR43214:SF24">
    <property type="entry name" value="TRANSCRIPTIONAL REGULATORY PROTEIN NARL-RELATED"/>
    <property type="match status" value="1"/>
</dbReference>
<dbReference type="SMART" id="SM00421">
    <property type="entry name" value="HTH_LUXR"/>
    <property type="match status" value="1"/>
</dbReference>
<evidence type="ECO:0000259" key="7">
    <source>
        <dbReference type="PROSITE" id="PS50043"/>
    </source>
</evidence>
<dbReference type="InterPro" id="IPR016032">
    <property type="entry name" value="Sig_transdc_resp-reg_C-effctor"/>
</dbReference>
<dbReference type="Pfam" id="PF00196">
    <property type="entry name" value="GerE"/>
    <property type="match status" value="1"/>
</dbReference>
<organism evidence="9 10">
    <name type="scientific">Streptomyces rameus</name>
    <dbReference type="NCBI Taxonomy" id="68261"/>
    <lineage>
        <taxon>Bacteria</taxon>
        <taxon>Bacillati</taxon>
        <taxon>Actinomycetota</taxon>
        <taxon>Actinomycetes</taxon>
        <taxon>Kitasatosporales</taxon>
        <taxon>Streptomycetaceae</taxon>
        <taxon>Streptomyces</taxon>
    </lineage>
</organism>
<feature type="compositionally biased region" description="Low complexity" evidence="6">
    <location>
        <begin position="177"/>
        <end position="193"/>
    </location>
</feature>
<evidence type="ECO:0000256" key="3">
    <source>
        <dbReference type="ARBA" id="ARBA00023125"/>
    </source>
</evidence>
<dbReference type="PROSITE" id="PS50043">
    <property type="entry name" value="HTH_LUXR_2"/>
    <property type="match status" value="1"/>
</dbReference>
<evidence type="ECO:0000313" key="9">
    <source>
        <dbReference type="EMBL" id="GAA3154514.1"/>
    </source>
</evidence>
<dbReference type="SUPFAM" id="SSF52172">
    <property type="entry name" value="CheY-like"/>
    <property type="match status" value="1"/>
</dbReference>
<keyword evidence="2" id="KW-0805">Transcription regulation</keyword>
<feature type="modified residue" description="4-aspartylphosphate" evidence="5">
    <location>
        <position position="85"/>
    </location>
</feature>
<protein>
    <submittedName>
        <fullName evidence="9">Response regulator transcription factor</fullName>
    </submittedName>
</protein>
<comment type="caution">
    <text evidence="9">The sequence shown here is derived from an EMBL/GenBank/DDBJ whole genome shotgun (WGS) entry which is preliminary data.</text>
</comment>
<evidence type="ECO:0000313" key="10">
    <source>
        <dbReference type="Proteomes" id="UP001500893"/>
    </source>
</evidence>
<evidence type="ECO:0000256" key="1">
    <source>
        <dbReference type="ARBA" id="ARBA00022553"/>
    </source>
</evidence>
<feature type="region of interest" description="Disordered" evidence="6">
    <location>
        <begin position="171"/>
        <end position="193"/>
    </location>
</feature>
<reference evidence="10" key="1">
    <citation type="journal article" date="2019" name="Int. J. Syst. Evol. Microbiol.">
        <title>The Global Catalogue of Microorganisms (GCM) 10K type strain sequencing project: providing services to taxonomists for standard genome sequencing and annotation.</title>
        <authorList>
            <consortium name="The Broad Institute Genomics Platform"/>
            <consortium name="The Broad Institute Genome Sequencing Center for Infectious Disease"/>
            <person name="Wu L."/>
            <person name="Ma J."/>
        </authorList>
    </citation>
    <scope>NUCLEOTIDE SEQUENCE [LARGE SCALE GENOMIC DNA]</scope>
    <source>
        <strain evidence="10">JCM 11574</strain>
    </source>
</reference>
<dbReference type="SMART" id="SM00448">
    <property type="entry name" value="REC"/>
    <property type="match status" value="1"/>
</dbReference>
<accession>A0ABP6NQS3</accession>
<keyword evidence="3" id="KW-0238">DNA-binding</keyword>
<dbReference type="InterPro" id="IPR001789">
    <property type="entry name" value="Sig_transdc_resp-reg_receiver"/>
</dbReference>
<feature type="domain" description="HTH luxR-type" evidence="7">
    <location>
        <begin position="195"/>
        <end position="260"/>
    </location>
</feature>
<proteinExistence type="predicted"/>
<dbReference type="CDD" id="cd06170">
    <property type="entry name" value="LuxR_C_like"/>
    <property type="match status" value="1"/>
</dbReference>
<evidence type="ECO:0000259" key="8">
    <source>
        <dbReference type="PROSITE" id="PS50110"/>
    </source>
</evidence>
<dbReference type="Gene3D" id="3.40.50.2300">
    <property type="match status" value="1"/>
</dbReference>
<dbReference type="PANTHER" id="PTHR43214">
    <property type="entry name" value="TWO-COMPONENT RESPONSE REGULATOR"/>
    <property type="match status" value="1"/>
</dbReference>
<name>A0ABP6NQS3_9ACTN</name>
<dbReference type="SUPFAM" id="SSF46894">
    <property type="entry name" value="C-terminal effector domain of the bipartite response regulators"/>
    <property type="match status" value="1"/>
</dbReference>
<dbReference type="InterPro" id="IPR011006">
    <property type="entry name" value="CheY-like_superfamily"/>
</dbReference>
<dbReference type="CDD" id="cd17535">
    <property type="entry name" value="REC_NarL-like"/>
    <property type="match status" value="1"/>
</dbReference>
<dbReference type="InterPro" id="IPR000792">
    <property type="entry name" value="Tscrpt_reg_LuxR_C"/>
</dbReference>
<feature type="region of interest" description="Disordered" evidence="6">
    <location>
        <begin position="1"/>
        <end position="32"/>
    </location>
</feature>
<keyword evidence="4" id="KW-0804">Transcription</keyword>
<keyword evidence="1 5" id="KW-0597">Phosphoprotein</keyword>
<evidence type="ECO:0000256" key="4">
    <source>
        <dbReference type="ARBA" id="ARBA00023163"/>
    </source>
</evidence>
<evidence type="ECO:0000256" key="2">
    <source>
        <dbReference type="ARBA" id="ARBA00023015"/>
    </source>
</evidence>
<gene>
    <name evidence="9" type="ORF">GCM10010521_47900</name>
</gene>
<dbReference type="PRINTS" id="PR00038">
    <property type="entry name" value="HTHLUXR"/>
</dbReference>
<evidence type="ECO:0000256" key="6">
    <source>
        <dbReference type="SAM" id="MobiDB-lite"/>
    </source>
</evidence>
<dbReference type="Proteomes" id="UP001500893">
    <property type="component" value="Unassembled WGS sequence"/>
</dbReference>